<dbReference type="VEuPathDB" id="VectorBase:ASTEI00193"/>
<evidence type="ECO:0000259" key="3">
    <source>
        <dbReference type="PROSITE" id="PS51827"/>
    </source>
</evidence>
<protein>
    <submittedName>
        <fullName evidence="4">Uncharacterized protein</fullName>
    </submittedName>
</protein>
<accession>A0A182XVF7</accession>
<dbReference type="GO" id="GO:0003676">
    <property type="term" value="F:nucleic acid binding"/>
    <property type="evidence" value="ECO:0007669"/>
    <property type="project" value="InterPro"/>
</dbReference>
<feature type="region of interest" description="Disordered" evidence="1">
    <location>
        <begin position="1"/>
        <end position="69"/>
    </location>
</feature>
<dbReference type="PROSITE" id="PS50174">
    <property type="entry name" value="G_PATCH"/>
    <property type="match status" value="1"/>
</dbReference>
<reference evidence="4" key="2">
    <citation type="submission" date="2020-05" db="UniProtKB">
        <authorList>
            <consortium name="EnsemblMetazoa"/>
        </authorList>
    </citation>
    <scope>IDENTIFICATION</scope>
    <source>
        <strain evidence="4">Indian</strain>
    </source>
</reference>
<evidence type="ECO:0000313" key="4">
    <source>
        <dbReference type="EnsemblMetazoa" id="ASTEI00193-PA"/>
    </source>
</evidence>
<reference evidence="5" key="1">
    <citation type="journal article" date="2014" name="Genome Biol.">
        <title>Genome analysis of a major urban malaria vector mosquito, Anopheles stephensi.</title>
        <authorList>
            <person name="Jiang X."/>
            <person name="Peery A."/>
            <person name="Hall A.B."/>
            <person name="Sharma A."/>
            <person name="Chen X.G."/>
            <person name="Waterhouse R.M."/>
            <person name="Komissarov A."/>
            <person name="Riehle M.M."/>
            <person name="Shouche Y."/>
            <person name="Sharakhova M.V."/>
            <person name="Lawson D."/>
            <person name="Pakpour N."/>
            <person name="Arensburger P."/>
            <person name="Davidson V.L."/>
            <person name="Eiglmeier K."/>
            <person name="Emrich S."/>
            <person name="George P."/>
            <person name="Kennedy R.C."/>
            <person name="Mane S.P."/>
            <person name="Maslen G."/>
            <person name="Oringanje C."/>
            <person name="Qi Y."/>
            <person name="Settlage R."/>
            <person name="Tojo M."/>
            <person name="Tubio J.M."/>
            <person name="Unger M.F."/>
            <person name="Wang B."/>
            <person name="Vernick K.D."/>
            <person name="Ribeiro J.M."/>
            <person name="James A.A."/>
            <person name="Michel K."/>
            <person name="Riehle M.A."/>
            <person name="Luckhart S."/>
            <person name="Sharakhov I.V."/>
            <person name="Tu Z."/>
        </authorList>
    </citation>
    <scope>NUCLEOTIDE SEQUENCE [LARGE SCALE GENOMIC DNA]</scope>
    <source>
        <strain evidence="5">Indian</strain>
    </source>
</reference>
<dbReference type="InterPro" id="IPR000467">
    <property type="entry name" value="G_patch_dom"/>
</dbReference>
<evidence type="ECO:0000256" key="1">
    <source>
        <dbReference type="SAM" id="MobiDB-lite"/>
    </source>
</evidence>
<dbReference type="EnsemblMetazoa" id="ASTEI00193-RA">
    <property type="protein sequence ID" value="ASTEI00193-PA"/>
    <property type="gene ID" value="ASTEI00193"/>
</dbReference>
<dbReference type="VEuPathDB" id="VectorBase:ASTE003503"/>
<keyword evidence="5" id="KW-1185">Reference proteome</keyword>
<dbReference type="PROSITE" id="PS51827">
    <property type="entry name" value="XTBD"/>
    <property type="match status" value="1"/>
</dbReference>
<dbReference type="STRING" id="30069.A0A182XVF7"/>
<dbReference type="SUPFAM" id="SSF82708">
    <property type="entry name" value="R3H domain"/>
    <property type="match status" value="1"/>
</dbReference>
<dbReference type="PANTHER" id="PTHR20923:SF1">
    <property type="entry name" value="G PATCH DOMAIN AND ANKYRIN REPEAT-CONTAINING PROTEIN 1"/>
    <property type="match status" value="1"/>
</dbReference>
<evidence type="ECO:0000259" key="2">
    <source>
        <dbReference type="PROSITE" id="PS50174"/>
    </source>
</evidence>
<proteinExistence type="predicted"/>
<dbReference type="InterPro" id="IPR039146">
    <property type="entry name" value="GPANK1"/>
</dbReference>
<dbReference type="PANTHER" id="PTHR20923">
    <property type="entry name" value="BAT4 PROTEIN-RELATED"/>
    <property type="match status" value="1"/>
</dbReference>
<dbReference type="Pfam" id="PF01585">
    <property type="entry name" value="G-patch"/>
    <property type="match status" value="1"/>
</dbReference>
<dbReference type="Pfam" id="PF11952">
    <property type="entry name" value="XTBD"/>
    <property type="match status" value="1"/>
</dbReference>
<dbReference type="OMA" id="FMLAHKD"/>
<organism evidence="4 5">
    <name type="scientific">Anopheles stephensi</name>
    <name type="common">Indo-Pakistan malaria mosquito</name>
    <dbReference type="NCBI Taxonomy" id="30069"/>
    <lineage>
        <taxon>Eukaryota</taxon>
        <taxon>Metazoa</taxon>
        <taxon>Ecdysozoa</taxon>
        <taxon>Arthropoda</taxon>
        <taxon>Hexapoda</taxon>
        <taxon>Insecta</taxon>
        <taxon>Pterygota</taxon>
        <taxon>Neoptera</taxon>
        <taxon>Endopterygota</taxon>
        <taxon>Diptera</taxon>
        <taxon>Nematocera</taxon>
        <taxon>Culicoidea</taxon>
        <taxon>Culicidae</taxon>
        <taxon>Anophelinae</taxon>
        <taxon>Anopheles</taxon>
    </lineage>
</organism>
<dbReference type="Proteomes" id="UP000076408">
    <property type="component" value="Unassembled WGS sequence"/>
</dbReference>
<dbReference type="VEuPathDB" id="VectorBase:ASTEI20_043008"/>
<feature type="domain" description="XRN2-binding (XTBD)" evidence="3">
    <location>
        <begin position="120"/>
        <end position="204"/>
    </location>
</feature>
<dbReference type="InterPro" id="IPR036867">
    <property type="entry name" value="R3H_dom_sf"/>
</dbReference>
<dbReference type="AlphaFoldDB" id="A0A182XVF7"/>
<sequence length="507" mass="56532">MDMQQSIDCDMEPDSEAPTKKKAKKKSKQPNAAFVEEDVEETPFNGDQCSNSEAQTKKKAKKQSKQPNAAFVEENVEEATFNSDQCGNAEAPAKKKVKKKSKQSCTALVEETVEETPFNIDQCRNPLEQDEHWELRRAFLEKNQELLSQDELICLAQVYINVQLLGCRYPPETMTLVEKLSDGIGRDYHRSRAFMLKRTFVSASDAAASKVRREGPVTAANVDRTAGSGGQMADDSQSTIPSFLLNCLRNDLIILNNDFRLTIDMFNSLNNGVKIVANSHPNGENMHEAVVKASGTTLATVIANDSKRALKMAKENVMKILSQHCYSLKRKKQATQLDGIEVIPKTDTEEQGNAEADKLGTSNMGFKLLAKLGWSGGCLGVRGDGIVNPVTVDQNVGRKGLGNAVPEVKLNHAMIKQKLMDLRDGKIEDHHIVFSNEYSKEDRKHIHMLAMSMHLKSQSHGKDSNGTRQIVVSRKALRPRELLRKIMLEKDPTFCEMYEVIPPAEQE</sequence>
<name>A0A182XVF7_ANOST</name>
<dbReference type="InterPro" id="IPR021859">
    <property type="entry name" value="XTBD"/>
</dbReference>
<feature type="domain" description="G-patch" evidence="2">
    <location>
        <begin position="361"/>
        <end position="406"/>
    </location>
</feature>
<dbReference type="SMART" id="SM00443">
    <property type="entry name" value="G_patch"/>
    <property type="match status" value="1"/>
</dbReference>
<evidence type="ECO:0000313" key="5">
    <source>
        <dbReference type="Proteomes" id="UP000076408"/>
    </source>
</evidence>
<dbReference type="Gene3D" id="3.30.1370.50">
    <property type="entry name" value="R3H-like domain"/>
    <property type="match status" value="1"/>
</dbReference>